<dbReference type="AlphaFoldDB" id="A0A139N4R5"/>
<evidence type="ECO:0000313" key="4">
    <source>
        <dbReference type="Proteomes" id="UP000070377"/>
    </source>
</evidence>
<proteinExistence type="predicted"/>
<dbReference type="InterPro" id="IPR016161">
    <property type="entry name" value="Ald_DH/histidinol_DH"/>
</dbReference>
<dbReference type="GO" id="GO:0016491">
    <property type="term" value="F:oxidoreductase activity"/>
    <property type="evidence" value="ECO:0007669"/>
    <property type="project" value="UniProtKB-KW"/>
</dbReference>
<dbReference type="Proteomes" id="UP000070377">
    <property type="component" value="Unassembled WGS sequence"/>
</dbReference>
<dbReference type="SUPFAM" id="SSF53720">
    <property type="entry name" value="ALDH-like"/>
    <property type="match status" value="1"/>
</dbReference>
<dbReference type="STRING" id="45634.SCRDD08_00357"/>
<evidence type="ECO:0000256" key="1">
    <source>
        <dbReference type="ARBA" id="ARBA00023002"/>
    </source>
</evidence>
<organism evidence="3 4">
    <name type="scientific">Streptococcus cristatus</name>
    <dbReference type="NCBI Taxonomy" id="45634"/>
    <lineage>
        <taxon>Bacteria</taxon>
        <taxon>Bacillati</taxon>
        <taxon>Bacillota</taxon>
        <taxon>Bacilli</taxon>
        <taxon>Lactobacillales</taxon>
        <taxon>Streptococcaceae</taxon>
        <taxon>Streptococcus</taxon>
    </lineage>
</organism>
<dbReference type="Gene3D" id="3.40.605.10">
    <property type="entry name" value="Aldehyde Dehydrogenase, Chain A, domain 1"/>
    <property type="match status" value="1"/>
</dbReference>
<dbReference type="InterPro" id="IPR016162">
    <property type="entry name" value="Ald_DH_N"/>
</dbReference>
<dbReference type="InterPro" id="IPR015590">
    <property type="entry name" value="Aldehyde_DH_dom"/>
</dbReference>
<reference evidence="3 4" key="1">
    <citation type="submission" date="2016-01" db="EMBL/GenBank/DDBJ databases">
        <title>Highly variable Streptococcus oralis are common among viridans streptococci isolated from primates.</title>
        <authorList>
            <person name="Denapaite D."/>
            <person name="Rieger M."/>
            <person name="Koendgen S."/>
            <person name="Brueckner R."/>
            <person name="Ochigava I."/>
            <person name="Kappeler P."/>
            <person name="Maetz-Rensing K."/>
            <person name="Leendertz F."/>
            <person name="Hakenbeck R."/>
        </authorList>
    </citation>
    <scope>NUCLEOTIDE SEQUENCE [LARGE SCALE GENOMIC DNA]</scope>
    <source>
        <strain evidence="3 4">DD08</strain>
    </source>
</reference>
<dbReference type="PATRIC" id="fig|45634.12.peg.370"/>
<dbReference type="RefSeq" id="WP_061422161.1">
    <property type="nucleotide sequence ID" value="NZ_KQ969062.1"/>
</dbReference>
<sequence length="515" mass="56231">MTQTAQEAFDQLDPQAWTKVSIEERLQILTEIQANMRQYGAELGQAEMEMKNRLTGADLYSQTDGMLQTLVAVGNVINASTFIYQTLAETGKMPEAKSIRDLGDGTFEVEVFPTAPVDQMTAATQHGYLRLVGQPKQVSPLDKEAGIIAVSGAGNYSSSIETIKAIFFDNKTVIHKAHRLNEATDKVWEKIFAPLVERKALSFAGVDYSRDLIQLEGLDAIYFTGSTAVAKNIMDSTDTPLVSECGGNNPAIIVPGDRPWTAEEIKNQAELIVSIAKGNGGAACGRPQTFITSKHWAQREEFLDAIRQAAQSTFAVGTYYPKSAEVREAFLAAHPQAEIIKPEGGQYPNTDFLFIPDMDKSAYGVTHEAFCQIMGEVALDVPATAEAFLPAATAFANDALLGTLGCMILIDDETRAKHEDAFQTALSELNYGGITVNTTPPMVWFNAYLTWGGCKETKENFVSGIGNFGNALNFEQVEKSILIEQFAATGFLYNDRQATDAMNQQVINFTLGNME</sequence>
<protein>
    <recommendedName>
        <fullName evidence="2">Aldehyde dehydrogenase domain-containing protein</fullName>
    </recommendedName>
</protein>
<evidence type="ECO:0000259" key="2">
    <source>
        <dbReference type="Pfam" id="PF00171"/>
    </source>
</evidence>
<dbReference type="Pfam" id="PF00171">
    <property type="entry name" value="Aldedh"/>
    <property type="match status" value="1"/>
</dbReference>
<evidence type="ECO:0000313" key="3">
    <source>
        <dbReference type="EMBL" id="KXT70923.1"/>
    </source>
</evidence>
<accession>A0A139N4R5</accession>
<keyword evidence="1" id="KW-0560">Oxidoreductase</keyword>
<dbReference type="EMBL" id="LQRD01000017">
    <property type="protein sequence ID" value="KXT70923.1"/>
    <property type="molecule type" value="Genomic_DNA"/>
</dbReference>
<comment type="caution">
    <text evidence="3">The sequence shown here is derived from an EMBL/GenBank/DDBJ whole genome shotgun (WGS) entry which is preliminary data.</text>
</comment>
<feature type="domain" description="Aldehyde dehydrogenase" evidence="2">
    <location>
        <begin position="205"/>
        <end position="313"/>
    </location>
</feature>
<gene>
    <name evidence="3" type="ORF">SCRDD08_00357</name>
</gene>
<name>A0A139N4R5_STRCR</name>